<dbReference type="PANTHER" id="PTHR11474">
    <property type="entry name" value="TYROSINASE FAMILY MEMBER"/>
    <property type="match status" value="1"/>
</dbReference>
<dbReference type="AlphaFoldDB" id="A0AAW0Q7W6"/>
<dbReference type="InterPro" id="IPR050316">
    <property type="entry name" value="Tyrosinase/Hemocyanin"/>
</dbReference>
<comment type="caution">
    <text evidence="6">The sequence shown here is derived from an EMBL/GenBank/DDBJ whole genome shotgun (WGS) entry which is preliminary data.</text>
</comment>
<dbReference type="InterPro" id="IPR002227">
    <property type="entry name" value="Tyrosinase_Cu-bd"/>
</dbReference>
<feature type="chain" id="PRO_5043754643" evidence="3">
    <location>
        <begin position="17"/>
        <end position="429"/>
    </location>
</feature>
<dbReference type="Proteomes" id="UP001392437">
    <property type="component" value="Unassembled WGS sequence"/>
</dbReference>
<dbReference type="PROSITE" id="PS00497">
    <property type="entry name" value="TYROSINASE_1"/>
    <property type="match status" value="1"/>
</dbReference>
<feature type="region of interest" description="Disordered" evidence="2">
    <location>
        <begin position="53"/>
        <end position="153"/>
    </location>
</feature>
<evidence type="ECO:0000313" key="7">
    <source>
        <dbReference type="Proteomes" id="UP001392437"/>
    </source>
</evidence>
<organism evidence="6 7">
    <name type="scientific">Apiospora kogelbergensis</name>
    <dbReference type="NCBI Taxonomy" id="1337665"/>
    <lineage>
        <taxon>Eukaryota</taxon>
        <taxon>Fungi</taxon>
        <taxon>Dikarya</taxon>
        <taxon>Ascomycota</taxon>
        <taxon>Pezizomycotina</taxon>
        <taxon>Sordariomycetes</taxon>
        <taxon>Xylariomycetidae</taxon>
        <taxon>Amphisphaeriales</taxon>
        <taxon>Apiosporaceae</taxon>
        <taxon>Apiospora</taxon>
    </lineage>
</organism>
<dbReference type="GO" id="GO:0016491">
    <property type="term" value="F:oxidoreductase activity"/>
    <property type="evidence" value="ECO:0007669"/>
    <property type="project" value="InterPro"/>
</dbReference>
<sequence length="429" mass="46006">MRFYTALCGGVTAVSALTLPFPTPERIFQAAAEAPALPLSAFPKFETVKLQDAQQEAAADTGDSSSPGQTKIASAHVPGSDSGTRPANIHSDPTPAADSNKVPDAAVPPPDAAAAAAPPADAGGNTNSDDNNTTVNAQKNHGVPCGNPSNRVEWRSYPTRSKRAFVDAIACLQSRPASGNFPPATSRYEDFVRLHQAWTPNIHNNDLFLIWHRYFVWAFEQALRNECGFNEAGLPWWDETRDAGRFAASPVFTAEYFGSLPKGNGTAGTCITDGRFAGTTLHIGPGTGSEPHCLSRAVDEKMTAEVTKEYEDICLSRSTFTDFARCWEQGPHGIGHNSIGSVMADVRSSPGDPSFWLHHLYVDRVFVGWQDRDTTGARRRTIDGCADGARPCAPLTLQSRVAMGGLLKDVSVGQVLDTTNGAMCYQYGS</sequence>
<dbReference type="PANTHER" id="PTHR11474:SF116">
    <property type="entry name" value="TYROSINASE"/>
    <property type="match status" value="1"/>
</dbReference>
<evidence type="ECO:0000256" key="2">
    <source>
        <dbReference type="SAM" id="MobiDB-lite"/>
    </source>
</evidence>
<feature type="compositionally biased region" description="Polar residues" evidence="2">
    <location>
        <begin position="62"/>
        <end position="72"/>
    </location>
</feature>
<evidence type="ECO:0000256" key="1">
    <source>
        <dbReference type="ARBA" id="ARBA00022723"/>
    </source>
</evidence>
<protein>
    <submittedName>
        <fullName evidence="6">Di-copper centre-containing protein</fullName>
    </submittedName>
</protein>
<feature type="domain" description="Tyrosinase copper-binding" evidence="4">
    <location>
        <begin position="203"/>
        <end position="220"/>
    </location>
</feature>
<evidence type="ECO:0000259" key="5">
    <source>
        <dbReference type="PROSITE" id="PS00498"/>
    </source>
</evidence>
<evidence type="ECO:0000313" key="6">
    <source>
        <dbReference type="EMBL" id="KAK8096793.1"/>
    </source>
</evidence>
<dbReference type="SUPFAM" id="SSF48056">
    <property type="entry name" value="Di-copper centre-containing domain"/>
    <property type="match status" value="1"/>
</dbReference>
<accession>A0AAW0Q7W6</accession>
<name>A0AAW0Q7W6_9PEZI</name>
<feature type="compositionally biased region" description="Low complexity" evidence="2">
    <location>
        <begin position="112"/>
        <end position="137"/>
    </location>
</feature>
<feature type="signal peptide" evidence="3">
    <location>
        <begin position="1"/>
        <end position="16"/>
    </location>
</feature>
<dbReference type="EMBL" id="JAQQWP010000010">
    <property type="protein sequence ID" value="KAK8096793.1"/>
    <property type="molecule type" value="Genomic_DNA"/>
</dbReference>
<dbReference type="GO" id="GO:0046872">
    <property type="term" value="F:metal ion binding"/>
    <property type="evidence" value="ECO:0007669"/>
    <property type="project" value="UniProtKB-KW"/>
</dbReference>
<dbReference type="InterPro" id="IPR008922">
    <property type="entry name" value="Di-copper_centre_dom_sf"/>
</dbReference>
<evidence type="ECO:0000259" key="4">
    <source>
        <dbReference type="PROSITE" id="PS00497"/>
    </source>
</evidence>
<feature type="domain" description="Tyrosinase copper-binding" evidence="5">
    <location>
        <begin position="352"/>
        <end position="363"/>
    </location>
</feature>
<gene>
    <name evidence="6" type="ORF">PG999_012737</name>
</gene>
<dbReference type="Pfam" id="PF00264">
    <property type="entry name" value="Tyrosinase"/>
    <property type="match status" value="1"/>
</dbReference>
<keyword evidence="3" id="KW-0732">Signal</keyword>
<keyword evidence="1" id="KW-0479">Metal-binding</keyword>
<proteinExistence type="predicted"/>
<reference evidence="6 7" key="1">
    <citation type="submission" date="2023-01" db="EMBL/GenBank/DDBJ databases">
        <title>Analysis of 21 Apiospora genomes using comparative genomics revels a genus with tremendous synthesis potential of carbohydrate active enzymes and secondary metabolites.</title>
        <authorList>
            <person name="Sorensen T."/>
        </authorList>
    </citation>
    <scope>NUCLEOTIDE SEQUENCE [LARGE SCALE GENOMIC DNA]</scope>
    <source>
        <strain evidence="6 7">CBS 117206</strain>
    </source>
</reference>
<evidence type="ECO:0000256" key="3">
    <source>
        <dbReference type="SAM" id="SignalP"/>
    </source>
</evidence>
<dbReference type="PRINTS" id="PR00092">
    <property type="entry name" value="TYROSINASE"/>
</dbReference>
<dbReference type="PROSITE" id="PS00498">
    <property type="entry name" value="TYROSINASE_2"/>
    <property type="match status" value="1"/>
</dbReference>
<dbReference type="Gene3D" id="1.10.1280.10">
    <property type="entry name" value="Di-copper center containing domain from catechol oxidase"/>
    <property type="match status" value="1"/>
</dbReference>
<keyword evidence="7" id="KW-1185">Reference proteome</keyword>